<dbReference type="EMBL" id="CAWUHC010000008">
    <property type="protein sequence ID" value="CAK7212486.1"/>
    <property type="molecule type" value="Genomic_DNA"/>
</dbReference>
<gene>
    <name evidence="2" type="ORF">SBRCBS47491_001481</name>
</gene>
<dbReference type="CDD" id="cd01821">
    <property type="entry name" value="Rhamnogalacturan_acetylesterase_like"/>
    <property type="match status" value="1"/>
</dbReference>
<name>A0ABP0AYZ5_9PEZI</name>
<sequence>MRSKTPAFFLAGDSTTAPVSIDGGGWGDGFLAIAREGGAVGQNFGANGATTVTFVTHGLWTRVLEAVKQHRETHEVFVTIQFGHNDQVPWANISPAQFVANLQNLVAEARAAGATPVLVSSLSRRNWSDEKNGKDGGGRIVRDLLDVTVGMKEAAQRAQCHFVDLNQASMDYCECIGPASAHSYNLHPDDNTHLNAEGGVVFGALMAQLLSWPFPEIGRHVQPDVDIIRAINEGVYVWPKVEAASSI</sequence>
<dbReference type="SUPFAM" id="SSF52266">
    <property type="entry name" value="SGNH hydrolase"/>
    <property type="match status" value="1"/>
</dbReference>
<dbReference type="Gene3D" id="3.40.50.1110">
    <property type="entry name" value="SGNH hydrolase"/>
    <property type="match status" value="1"/>
</dbReference>
<evidence type="ECO:0000313" key="3">
    <source>
        <dbReference type="Proteomes" id="UP001642406"/>
    </source>
</evidence>
<reference evidence="2 3" key="1">
    <citation type="submission" date="2024-01" db="EMBL/GenBank/DDBJ databases">
        <authorList>
            <person name="Allen C."/>
            <person name="Tagirdzhanova G."/>
        </authorList>
    </citation>
    <scope>NUCLEOTIDE SEQUENCE [LARGE SCALE GENOMIC DNA]</scope>
</reference>
<proteinExistence type="predicted"/>
<evidence type="ECO:0000313" key="2">
    <source>
        <dbReference type="EMBL" id="CAK7212486.1"/>
    </source>
</evidence>
<accession>A0ABP0AYZ5</accession>
<dbReference type="InterPro" id="IPR013830">
    <property type="entry name" value="SGNH_hydro"/>
</dbReference>
<organism evidence="2 3">
    <name type="scientific">Sporothrix bragantina</name>
    <dbReference type="NCBI Taxonomy" id="671064"/>
    <lineage>
        <taxon>Eukaryota</taxon>
        <taxon>Fungi</taxon>
        <taxon>Dikarya</taxon>
        <taxon>Ascomycota</taxon>
        <taxon>Pezizomycotina</taxon>
        <taxon>Sordariomycetes</taxon>
        <taxon>Sordariomycetidae</taxon>
        <taxon>Ophiostomatales</taxon>
        <taxon>Ophiostomataceae</taxon>
        <taxon>Sporothrix</taxon>
    </lineage>
</organism>
<dbReference type="Proteomes" id="UP001642406">
    <property type="component" value="Unassembled WGS sequence"/>
</dbReference>
<keyword evidence="3" id="KW-1185">Reference proteome</keyword>
<dbReference type="InterPro" id="IPR037459">
    <property type="entry name" value="RhgT-like"/>
</dbReference>
<comment type="caution">
    <text evidence="2">The sequence shown here is derived from an EMBL/GenBank/DDBJ whole genome shotgun (WGS) entry which is preliminary data.</text>
</comment>
<dbReference type="Pfam" id="PF13472">
    <property type="entry name" value="Lipase_GDSL_2"/>
    <property type="match status" value="1"/>
</dbReference>
<feature type="domain" description="SGNH hydrolase-type esterase" evidence="1">
    <location>
        <begin position="11"/>
        <end position="198"/>
    </location>
</feature>
<evidence type="ECO:0000259" key="1">
    <source>
        <dbReference type="Pfam" id="PF13472"/>
    </source>
</evidence>
<dbReference type="PANTHER" id="PTHR43695">
    <property type="entry name" value="PUTATIVE (AFU_ORTHOLOGUE AFUA_2G17250)-RELATED"/>
    <property type="match status" value="1"/>
</dbReference>
<dbReference type="InterPro" id="IPR036514">
    <property type="entry name" value="SGNH_hydro_sf"/>
</dbReference>
<protein>
    <recommendedName>
        <fullName evidence="1">SGNH hydrolase-type esterase domain-containing protein</fullName>
    </recommendedName>
</protein>
<dbReference type="PANTHER" id="PTHR43695:SF2">
    <property type="entry name" value="PUTATIVE (AFU_ORTHOLOGUE AFUA_2G17250)-RELATED"/>
    <property type="match status" value="1"/>
</dbReference>